<proteinExistence type="predicted"/>
<gene>
    <name evidence="2" type="ORF">H7E68_12560</name>
    <name evidence="3" type="ORF">SAMN04488529_11734</name>
</gene>
<dbReference type="Proteomes" id="UP000198597">
    <property type="component" value="Unassembled WGS sequence"/>
</dbReference>
<reference evidence="3 4" key="1">
    <citation type="submission" date="2016-10" db="EMBL/GenBank/DDBJ databases">
        <authorList>
            <person name="de Groot N.N."/>
        </authorList>
    </citation>
    <scope>NUCLEOTIDE SEQUENCE [LARGE SCALE GENOMIC DNA]</scope>
    <source>
        <strain evidence="3 4">DSM 12272</strain>
    </source>
</reference>
<reference evidence="2 5" key="2">
    <citation type="submission" date="2020-08" db="EMBL/GenBank/DDBJ databases">
        <title>Clostridia isolated from Swiss meat.</title>
        <authorList>
            <person name="Wambui J."/>
            <person name="Stevens M.J.A."/>
            <person name="Stephan R."/>
        </authorList>
    </citation>
    <scope>NUCLEOTIDE SEQUENCE [LARGE SCALE GENOMIC DNA]</scope>
    <source>
        <strain evidence="2 5">CM001</strain>
    </source>
</reference>
<dbReference type="Proteomes" id="UP000585258">
    <property type="component" value="Unassembled WGS sequence"/>
</dbReference>
<dbReference type="OrthoDB" id="1716019at2"/>
<evidence type="ECO:0000313" key="3">
    <source>
        <dbReference type="EMBL" id="SDP78761.1"/>
    </source>
</evidence>
<dbReference type="EMBL" id="FNJM01000017">
    <property type="protein sequence ID" value="SDP78761.1"/>
    <property type="molecule type" value="Genomic_DNA"/>
</dbReference>
<dbReference type="AlphaFoldDB" id="A0A1H0VKE1"/>
<keyword evidence="4" id="KW-1185">Reference proteome</keyword>
<sequence>MEKEMLEILKRLEQGQIKTNERLDTIENKVDKLDKTLEVVYNQTVNLSEFKTSVLSNLQELKEVKEVTKVNCYDIAKLKAVK</sequence>
<protein>
    <submittedName>
        <fullName evidence="3">Uncharacterized protein</fullName>
    </submittedName>
</protein>
<accession>A0A1H0VKE1</accession>
<keyword evidence="1" id="KW-0175">Coiled coil</keyword>
<evidence type="ECO:0000313" key="5">
    <source>
        <dbReference type="Proteomes" id="UP000585258"/>
    </source>
</evidence>
<name>A0A1H0VKE1_9CLOT</name>
<evidence type="ECO:0000313" key="2">
    <source>
        <dbReference type="EMBL" id="MBB6715538.1"/>
    </source>
</evidence>
<evidence type="ECO:0000256" key="1">
    <source>
        <dbReference type="SAM" id="Coils"/>
    </source>
</evidence>
<feature type="coiled-coil region" evidence="1">
    <location>
        <begin position="9"/>
        <end position="43"/>
    </location>
</feature>
<dbReference type="RefSeq" id="WP_089972794.1">
    <property type="nucleotide sequence ID" value="NZ_FNJM01000017.1"/>
</dbReference>
<dbReference type="EMBL" id="JACKWY010000007">
    <property type="protein sequence ID" value="MBB6715538.1"/>
    <property type="molecule type" value="Genomic_DNA"/>
</dbReference>
<organism evidence="3 4">
    <name type="scientific">Clostridium gasigenes</name>
    <dbReference type="NCBI Taxonomy" id="94869"/>
    <lineage>
        <taxon>Bacteria</taxon>
        <taxon>Bacillati</taxon>
        <taxon>Bacillota</taxon>
        <taxon>Clostridia</taxon>
        <taxon>Eubacteriales</taxon>
        <taxon>Clostridiaceae</taxon>
        <taxon>Clostridium</taxon>
    </lineage>
</organism>
<evidence type="ECO:0000313" key="4">
    <source>
        <dbReference type="Proteomes" id="UP000198597"/>
    </source>
</evidence>
<dbReference type="STRING" id="94869.SAMN04488529_11734"/>